<dbReference type="AlphaFoldDB" id="A0A1B0GNA0"/>
<dbReference type="InterPro" id="IPR011993">
    <property type="entry name" value="PH-like_dom_sf"/>
</dbReference>
<name>A0A1B0GNA0_PHLPP</name>
<protein>
    <submittedName>
        <fullName evidence="1">Uncharacterized protein</fullName>
    </submittedName>
</protein>
<dbReference type="EnsemblMetazoa" id="PPAI004464-RA">
    <property type="protein sequence ID" value="PPAI004464-PA"/>
    <property type="gene ID" value="PPAI004464"/>
</dbReference>
<proteinExistence type="predicted"/>
<dbReference type="PROSITE" id="PS50229">
    <property type="entry name" value="WH1"/>
    <property type="match status" value="1"/>
</dbReference>
<dbReference type="Proteomes" id="UP000092462">
    <property type="component" value="Unassembled WGS sequence"/>
</dbReference>
<evidence type="ECO:0000313" key="2">
    <source>
        <dbReference type="Proteomes" id="UP000092462"/>
    </source>
</evidence>
<keyword evidence="2" id="KW-1185">Reference proteome</keyword>
<dbReference type="Gene3D" id="2.30.29.30">
    <property type="entry name" value="Pleckstrin-homology domain (PH domain)/Phosphotyrosine-binding domain (PTB)"/>
    <property type="match status" value="1"/>
</dbReference>
<dbReference type="InterPro" id="IPR033927">
    <property type="entry name" value="WASPfam_EVH1"/>
</dbReference>
<organism evidence="1 2">
    <name type="scientific">Phlebotomus papatasi</name>
    <name type="common">Sandfly</name>
    <dbReference type="NCBI Taxonomy" id="29031"/>
    <lineage>
        <taxon>Eukaryota</taxon>
        <taxon>Metazoa</taxon>
        <taxon>Ecdysozoa</taxon>
        <taxon>Arthropoda</taxon>
        <taxon>Hexapoda</taxon>
        <taxon>Insecta</taxon>
        <taxon>Pterygota</taxon>
        <taxon>Neoptera</taxon>
        <taxon>Endopterygota</taxon>
        <taxon>Diptera</taxon>
        <taxon>Nematocera</taxon>
        <taxon>Psychodoidea</taxon>
        <taxon>Psychodidae</taxon>
        <taxon>Phlebotomus</taxon>
        <taxon>Phlebotomus</taxon>
    </lineage>
</organism>
<dbReference type="CDD" id="cd01205">
    <property type="entry name" value="EVH1_WASP-like"/>
    <property type="match status" value="1"/>
</dbReference>
<dbReference type="VEuPathDB" id="VectorBase:PPAI004464"/>
<dbReference type="EMBL" id="AJVK01028570">
    <property type="status" value="NOT_ANNOTATED_CDS"/>
    <property type="molecule type" value="Genomic_DNA"/>
</dbReference>
<accession>A0A1B0GNA0</accession>
<dbReference type="SMART" id="SM00461">
    <property type="entry name" value="WH1"/>
    <property type="match status" value="1"/>
</dbReference>
<dbReference type="Pfam" id="PF00568">
    <property type="entry name" value="WH1"/>
    <property type="match status" value="1"/>
</dbReference>
<dbReference type="SUPFAM" id="SSF50729">
    <property type="entry name" value="PH domain-like"/>
    <property type="match status" value="1"/>
</dbReference>
<evidence type="ECO:0000313" key="1">
    <source>
        <dbReference type="EnsemblMetazoa" id="PPAI004464-PA"/>
    </source>
</evidence>
<dbReference type="FunFam" id="2.30.29.30:FF:000130">
    <property type="entry name" value="neural Wiskott-Aldrich syndrome protein"/>
    <property type="match status" value="1"/>
</dbReference>
<reference evidence="1" key="1">
    <citation type="submission" date="2022-08" db="UniProtKB">
        <authorList>
            <consortium name="EnsemblMetazoa"/>
        </authorList>
    </citation>
    <scope>IDENTIFICATION</scope>
    <source>
        <strain evidence="1">Israel</strain>
    </source>
</reference>
<dbReference type="InterPro" id="IPR000697">
    <property type="entry name" value="WH1/EVH1_dom"/>
</dbReference>
<sequence length="149" mass="17230">MKHQGSTAGAGTEKKNKSSQLLSHEENQQVFNLLDRKCMSMCTAVVQLYVTDAPAHSHWVKRYTGALCFVKDSGKKSYYCRLFCLMRHEMVWEQEMYDTIQIQRTRPYLLNFEGQDGIVALNFASEEEAESFHRVSTLTVANRIKRREA</sequence>
<dbReference type="VEuPathDB" id="VectorBase:PPAPM1_007780"/>